<evidence type="ECO:0000313" key="8">
    <source>
        <dbReference type="Proteomes" id="UP000614601"/>
    </source>
</evidence>
<feature type="transmembrane region" description="Helical" evidence="5">
    <location>
        <begin position="225"/>
        <end position="243"/>
    </location>
</feature>
<dbReference type="PANTHER" id="PTHR23360">
    <property type="entry name" value="G-PROTEIN COUPLED RECEPTORS FAMILY 1 PROFILE DOMAIN-CONTAINING PROTEIN-RELATED"/>
    <property type="match status" value="1"/>
</dbReference>
<proteinExistence type="predicted"/>
<comment type="subcellular location">
    <subcellularLocation>
        <location evidence="1">Membrane</location>
    </subcellularLocation>
</comment>
<dbReference type="EMBL" id="CAJFCW020000006">
    <property type="protein sequence ID" value="CAG9127988.1"/>
    <property type="molecule type" value="Genomic_DNA"/>
</dbReference>
<sequence length="300" mass="34678">MNIMIATYRTKELRHKCGVLLSILAFCDFSCLMFEIVSGARMVLGIAAMKKTKCFWLQTGNIIIENAEVYMIFAVSLDRQLAIQEPIRYRTWKTKKYVILMTIPAIIYGLFYYIWSYVTLVQEDVEVCNLPSAMPTKVSEYWNYTSTLACFITVFCYVLTFVMLYKITPKNLRSEKSQIEQQRRIVKTLSINVFGFFISSVLSSGIIMYFRNIGVSEDVVGEAETYAVIPGLLSYSLNYYVYFWRSSEYRKAFAKQIGINEEYFNRGQETMFGQQSTQVLPFRRSTITNSLKRPSVATVG</sequence>
<feature type="domain" description="G-protein coupled receptors family 1 profile" evidence="6">
    <location>
        <begin position="1"/>
        <end position="242"/>
    </location>
</feature>
<keyword evidence="2 5" id="KW-0812">Transmembrane</keyword>
<dbReference type="PROSITE" id="PS50262">
    <property type="entry name" value="G_PROTEIN_RECEP_F1_2"/>
    <property type="match status" value="1"/>
</dbReference>
<keyword evidence="8" id="KW-1185">Reference proteome</keyword>
<feature type="transmembrane region" description="Helical" evidence="5">
    <location>
        <begin position="97"/>
        <end position="115"/>
    </location>
</feature>
<accession>A0A811LSZ3</accession>
<evidence type="ECO:0000256" key="1">
    <source>
        <dbReference type="ARBA" id="ARBA00004370"/>
    </source>
</evidence>
<dbReference type="SMART" id="SM01381">
    <property type="entry name" value="7TM_GPCR_Srsx"/>
    <property type="match status" value="1"/>
</dbReference>
<name>A0A811LSZ3_9BILA</name>
<dbReference type="Gene3D" id="1.20.1070.10">
    <property type="entry name" value="Rhodopsin 7-helix transmembrane proteins"/>
    <property type="match status" value="1"/>
</dbReference>
<dbReference type="Proteomes" id="UP000783686">
    <property type="component" value="Unassembled WGS sequence"/>
</dbReference>
<evidence type="ECO:0000259" key="6">
    <source>
        <dbReference type="PROSITE" id="PS50262"/>
    </source>
</evidence>
<gene>
    <name evidence="7" type="ORF">BOKJ2_LOCUS14324</name>
</gene>
<dbReference type="AlphaFoldDB" id="A0A811LSZ3"/>
<organism evidence="7 8">
    <name type="scientific">Bursaphelenchus okinawaensis</name>
    <dbReference type="NCBI Taxonomy" id="465554"/>
    <lineage>
        <taxon>Eukaryota</taxon>
        <taxon>Metazoa</taxon>
        <taxon>Ecdysozoa</taxon>
        <taxon>Nematoda</taxon>
        <taxon>Chromadorea</taxon>
        <taxon>Rhabditida</taxon>
        <taxon>Tylenchina</taxon>
        <taxon>Tylenchomorpha</taxon>
        <taxon>Aphelenchoidea</taxon>
        <taxon>Aphelenchoididae</taxon>
        <taxon>Bursaphelenchus</taxon>
    </lineage>
</organism>
<dbReference type="GO" id="GO:0016020">
    <property type="term" value="C:membrane"/>
    <property type="evidence" value="ECO:0007669"/>
    <property type="project" value="UniProtKB-SubCell"/>
</dbReference>
<feature type="transmembrane region" description="Helical" evidence="5">
    <location>
        <begin position="141"/>
        <end position="165"/>
    </location>
</feature>
<feature type="transmembrane region" description="Helical" evidence="5">
    <location>
        <begin position="185"/>
        <end position="210"/>
    </location>
</feature>
<dbReference type="GO" id="GO:0004930">
    <property type="term" value="F:G protein-coupled receptor activity"/>
    <property type="evidence" value="ECO:0007669"/>
    <property type="project" value="InterPro"/>
</dbReference>
<feature type="transmembrane region" description="Helical" evidence="5">
    <location>
        <begin position="55"/>
        <end position="77"/>
    </location>
</feature>
<dbReference type="InterPro" id="IPR047130">
    <property type="entry name" value="7TM_GPCR_Srsx_nematod"/>
</dbReference>
<protein>
    <recommendedName>
        <fullName evidence="6">G-protein coupled receptors family 1 profile domain-containing protein</fullName>
    </recommendedName>
</protein>
<dbReference type="PANTHER" id="PTHR23360:SF68">
    <property type="entry name" value="G-PROTEIN COUPLED RECEPTORS FAMILY 1 PROFILE DOMAIN-CONTAINING PROTEIN"/>
    <property type="match status" value="1"/>
</dbReference>
<dbReference type="Proteomes" id="UP000614601">
    <property type="component" value="Unassembled WGS sequence"/>
</dbReference>
<evidence type="ECO:0000256" key="2">
    <source>
        <dbReference type="ARBA" id="ARBA00022692"/>
    </source>
</evidence>
<keyword evidence="4 5" id="KW-0472">Membrane</keyword>
<keyword evidence="3 5" id="KW-1133">Transmembrane helix</keyword>
<dbReference type="InterPro" id="IPR017452">
    <property type="entry name" value="GPCR_Rhodpsn_7TM"/>
</dbReference>
<evidence type="ECO:0000256" key="5">
    <source>
        <dbReference type="SAM" id="Phobius"/>
    </source>
</evidence>
<dbReference type="InterPro" id="IPR019424">
    <property type="entry name" value="7TM_GPCR_Srsx"/>
</dbReference>
<comment type="caution">
    <text evidence="7">The sequence shown here is derived from an EMBL/GenBank/DDBJ whole genome shotgun (WGS) entry which is preliminary data.</text>
</comment>
<dbReference type="OrthoDB" id="5820127at2759"/>
<dbReference type="EMBL" id="CAJFDH010000006">
    <property type="protein sequence ID" value="CAD5230803.1"/>
    <property type="molecule type" value="Genomic_DNA"/>
</dbReference>
<dbReference type="SUPFAM" id="SSF81321">
    <property type="entry name" value="Family A G protein-coupled receptor-like"/>
    <property type="match status" value="1"/>
</dbReference>
<evidence type="ECO:0000256" key="3">
    <source>
        <dbReference type="ARBA" id="ARBA00022989"/>
    </source>
</evidence>
<dbReference type="InterPro" id="IPR000276">
    <property type="entry name" value="GPCR_Rhodpsn"/>
</dbReference>
<evidence type="ECO:0000256" key="4">
    <source>
        <dbReference type="ARBA" id="ARBA00023136"/>
    </source>
</evidence>
<evidence type="ECO:0000313" key="7">
    <source>
        <dbReference type="EMBL" id="CAD5230803.1"/>
    </source>
</evidence>
<reference evidence="7" key="1">
    <citation type="submission" date="2020-09" db="EMBL/GenBank/DDBJ databases">
        <authorList>
            <person name="Kikuchi T."/>
        </authorList>
    </citation>
    <scope>NUCLEOTIDE SEQUENCE</scope>
    <source>
        <strain evidence="7">SH1</strain>
    </source>
</reference>
<dbReference type="Pfam" id="PF10320">
    <property type="entry name" value="7TM_GPCR_Srsx"/>
    <property type="match status" value="1"/>
</dbReference>